<reference evidence="1" key="1">
    <citation type="journal article" date="2020" name="Nature">
        <title>Giant virus diversity and host interactions through global metagenomics.</title>
        <authorList>
            <person name="Schulz F."/>
            <person name="Roux S."/>
            <person name="Paez-Espino D."/>
            <person name="Jungbluth S."/>
            <person name="Walsh D.A."/>
            <person name="Denef V.J."/>
            <person name="McMahon K.D."/>
            <person name="Konstantinidis K.T."/>
            <person name="Eloe-Fadrosh E.A."/>
            <person name="Kyrpides N.C."/>
            <person name="Woyke T."/>
        </authorList>
    </citation>
    <scope>NUCLEOTIDE SEQUENCE</scope>
    <source>
        <strain evidence="1">GVMAG-M-3300026093-6</strain>
    </source>
</reference>
<organism evidence="1">
    <name type="scientific">viral metagenome</name>
    <dbReference type="NCBI Taxonomy" id="1070528"/>
    <lineage>
        <taxon>unclassified sequences</taxon>
        <taxon>metagenomes</taxon>
        <taxon>organismal metagenomes</taxon>
    </lineage>
</organism>
<evidence type="ECO:0000313" key="1">
    <source>
        <dbReference type="EMBL" id="QHU03274.1"/>
    </source>
</evidence>
<sequence>MVNYYISPNHYFYKEYKNGIKKRVSKNEYIKKQKGGNLAIDYSRLNRTYEFDCTHKSLMFTQKTISHKLTGLNNMTEIYNQVKGLRETGRLNHGFTKDDLIRNGLSANLFTLEAIPVIQSGTTVLYICNNRRLCLLKNLKVNLGFNGIININTRPQCGHQIEIGSNDPWINYGNRPGRNCSELTKNVNPFRR</sequence>
<accession>A0A6C0JI23</accession>
<name>A0A6C0JI23_9ZZZZ</name>
<dbReference type="AlphaFoldDB" id="A0A6C0JI23"/>
<proteinExistence type="predicted"/>
<protein>
    <submittedName>
        <fullName evidence="1">Uncharacterized protein</fullName>
    </submittedName>
</protein>
<dbReference type="EMBL" id="MN740373">
    <property type="protein sequence ID" value="QHU03274.1"/>
    <property type="molecule type" value="Genomic_DNA"/>
</dbReference>